<dbReference type="HOGENOM" id="CLU_3391614_0_0_9"/>
<reference evidence="2 3" key="1">
    <citation type="journal article" date="2007" name="J. Bacteriol.">
        <title>Genome-wide transcriptional changes in Streptococcus gordonii in response to competence signaling peptide.</title>
        <authorList>
            <person name="Vickerman M.M."/>
            <person name="Iobst S."/>
            <person name="Jesionowski A.M."/>
            <person name="Gill S.R."/>
        </authorList>
    </citation>
    <scope>NUCLEOTIDE SEQUENCE [LARGE SCALE GENOMIC DNA]</scope>
    <source>
        <strain evidence="3">Challis / ATCC 35105 / BCRC 15272 / CH1 / DL1 / V288</strain>
    </source>
</reference>
<organism evidence="2 3">
    <name type="scientific">Streptococcus gordonii (strain Challis / ATCC 35105 / BCRC 15272 / CH1 / DL1 / V288)</name>
    <dbReference type="NCBI Taxonomy" id="467705"/>
    <lineage>
        <taxon>Bacteria</taxon>
        <taxon>Bacillati</taxon>
        <taxon>Bacillota</taxon>
        <taxon>Bacilli</taxon>
        <taxon>Lactobacillales</taxon>
        <taxon>Streptococcaceae</taxon>
        <taxon>Streptococcus</taxon>
    </lineage>
</organism>
<evidence type="ECO:0000313" key="2">
    <source>
        <dbReference type="EMBL" id="ABV09629.1"/>
    </source>
</evidence>
<gene>
    <name evidence="2" type="ordered locus">SGO_0727</name>
</gene>
<protein>
    <submittedName>
        <fullName evidence="2">Uncharacterized protein</fullName>
    </submittedName>
</protein>
<dbReference type="Proteomes" id="UP000001131">
    <property type="component" value="Chromosome"/>
</dbReference>
<dbReference type="EMBL" id="CP000725">
    <property type="protein sequence ID" value="ABV09629.1"/>
    <property type="molecule type" value="Genomic_DNA"/>
</dbReference>
<evidence type="ECO:0000256" key="1">
    <source>
        <dbReference type="SAM" id="Phobius"/>
    </source>
</evidence>
<evidence type="ECO:0000313" key="3">
    <source>
        <dbReference type="Proteomes" id="UP000001131"/>
    </source>
</evidence>
<keyword evidence="1" id="KW-0812">Transmembrane</keyword>
<dbReference type="AlphaFoldDB" id="A8AW68"/>
<proteinExistence type="predicted"/>
<dbReference type="KEGG" id="sgo:SGO_0727"/>
<feature type="transmembrane region" description="Helical" evidence="1">
    <location>
        <begin position="6"/>
        <end position="30"/>
    </location>
</feature>
<keyword evidence="3" id="KW-1185">Reference proteome</keyword>
<keyword evidence="1" id="KW-0472">Membrane</keyword>
<accession>A8AW68</accession>
<sequence length="32" mass="4029">MSSLVLVFRFWTIFLPFFLNQQFVDFWLLLFI</sequence>
<keyword evidence="1" id="KW-1133">Transmembrane helix</keyword>
<name>A8AW68_STRGC</name>